<protein>
    <submittedName>
        <fullName evidence="4">NmrA-like protein</fullName>
    </submittedName>
</protein>
<dbReference type="STRING" id="1305764.R9P3R3"/>
<dbReference type="Gene3D" id="3.40.50.720">
    <property type="entry name" value="NAD(P)-binding Rossmann-like Domain"/>
    <property type="match status" value="1"/>
</dbReference>
<dbReference type="GO" id="GO:0005634">
    <property type="term" value="C:nucleus"/>
    <property type="evidence" value="ECO:0007669"/>
    <property type="project" value="TreeGrafter"/>
</dbReference>
<dbReference type="Proteomes" id="UP000014071">
    <property type="component" value="Unassembled WGS sequence"/>
</dbReference>
<gene>
    <name evidence="4" type="ORF">PHSY_003672</name>
</gene>
<dbReference type="eggNOG" id="ENOG502R9X0">
    <property type="taxonomic scope" value="Eukaryota"/>
</dbReference>
<dbReference type="GeneID" id="24108959"/>
<evidence type="ECO:0000256" key="2">
    <source>
        <dbReference type="ARBA" id="ARBA00022857"/>
    </source>
</evidence>
<proteinExistence type="inferred from homology"/>
<dbReference type="RefSeq" id="XP_012189680.1">
    <property type="nucleotide sequence ID" value="XM_012334290.1"/>
</dbReference>
<evidence type="ECO:0000256" key="1">
    <source>
        <dbReference type="ARBA" id="ARBA00006328"/>
    </source>
</evidence>
<evidence type="ECO:0000313" key="5">
    <source>
        <dbReference type="Proteomes" id="UP000014071"/>
    </source>
</evidence>
<dbReference type="HOGENOM" id="CLU_076691_0_0_1"/>
<name>R9P3R3_PSEHS</name>
<dbReference type="EMBL" id="DF238800">
    <property type="protein sequence ID" value="GAC96093.1"/>
    <property type="molecule type" value="Genomic_DNA"/>
</dbReference>
<accession>R9P3R3</accession>
<dbReference type="InterPro" id="IPR008030">
    <property type="entry name" value="NmrA-like"/>
</dbReference>
<organism evidence="4 5">
    <name type="scientific">Pseudozyma hubeiensis (strain SY62)</name>
    <name type="common">Yeast</name>
    <dbReference type="NCBI Taxonomy" id="1305764"/>
    <lineage>
        <taxon>Eukaryota</taxon>
        <taxon>Fungi</taxon>
        <taxon>Dikarya</taxon>
        <taxon>Basidiomycota</taxon>
        <taxon>Ustilaginomycotina</taxon>
        <taxon>Ustilaginomycetes</taxon>
        <taxon>Ustilaginales</taxon>
        <taxon>Ustilaginaceae</taxon>
        <taxon>Pseudozyma</taxon>
    </lineage>
</organism>
<sequence>MSPSPKTFLIVGATGNTGKAVVLELARLLPASESFFGYRILALTRSATSQAAQDLAKHGVEVEEYSWPEITADWLQKRNVRRAFIASHNEPHHFAEESTFHREALEAGVNYVVRISTTAANVEPDCRAYYPRAHWAIEHMLSQPQYSNLQWTSLQPNVFHAYYLNTAAQFIHEHHKSGNVKAGRLHLQANEDGLTAPIDPGEVGIVAARLLGQEDVGPYNHAKLVLQGPTDITGRDIVRMVERRIGTKVEDIKYKDLAYLDEYFQKGPHSCNVMSSIKYAFIVGWDGKNTADTTSEQVRKLGPPTVGPEEALDKMIAALKMQHA</sequence>
<evidence type="ECO:0000259" key="3">
    <source>
        <dbReference type="Pfam" id="PF05368"/>
    </source>
</evidence>
<dbReference type="PANTHER" id="PTHR42748">
    <property type="entry name" value="NITROGEN METABOLITE REPRESSION PROTEIN NMRA FAMILY MEMBER"/>
    <property type="match status" value="1"/>
</dbReference>
<dbReference type="AlphaFoldDB" id="R9P3R3"/>
<dbReference type="SUPFAM" id="SSF51735">
    <property type="entry name" value="NAD(P)-binding Rossmann-fold domains"/>
    <property type="match status" value="1"/>
</dbReference>
<dbReference type="InterPro" id="IPR036291">
    <property type="entry name" value="NAD(P)-bd_dom_sf"/>
</dbReference>
<evidence type="ECO:0000313" key="4">
    <source>
        <dbReference type="EMBL" id="GAC96093.1"/>
    </source>
</evidence>
<feature type="domain" description="NmrA-like" evidence="3">
    <location>
        <begin position="6"/>
        <end position="252"/>
    </location>
</feature>
<dbReference type="OrthoDB" id="9997102at2759"/>
<keyword evidence="2" id="KW-0521">NADP</keyword>
<keyword evidence="5" id="KW-1185">Reference proteome</keyword>
<comment type="similarity">
    <text evidence="1">Belongs to the NmrA-type oxidoreductase family.</text>
</comment>
<dbReference type="PANTHER" id="PTHR42748:SF31">
    <property type="entry name" value="NMRA-LIKE DOMAIN-CONTAINING PROTEIN-RELATED"/>
    <property type="match status" value="1"/>
</dbReference>
<reference evidence="5" key="1">
    <citation type="journal article" date="2013" name="Genome Announc.">
        <title>Draft genome sequence of the basidiomycetous yeast-like fungus Pseudozyma hubeiensis SY62, which produces an abundant amount of the biosurfactant mannosylerythritol lipids.</title>
        <authorList>
            <person name="Konishi M."/>
            <person name="Hatada Y."/>
            <person name="Horiuchi J."/>
        </authorList>
    </citation>
    <scope>NUCLEOTIDE SEQUENCE [LARGE SCALE GENOMIC DNA]</scope>
    <source>
        <strain evidence="5">SY62</strain>
    </source>
</reference>
<dbReference type="InterPro" id="IPR051164">
    <property type="entry name" value="NmrA-like_oxidored"/>
</dbReference>
<dbReference type="Pfam" id="PF05368">
    <property type="entry name" value="NmrA"/>
    <property type="match status" value="1"/>
</dbReference>